<dbReference type="AlphaFoldDB" id="A0A8S4G1S9"/>
<sequence length="447" mass="49859">MLGVSLRDRIRNEEIRRRTKVTDIAKRISTLKWQWAGHVARRADDRWSRKVLEWRPRVGKRRVGRPPTRWSDDLRKVAWLRVDTQTVLTIGTHVITKNPRVAVSRPEAAAWALTVRGARRADAGAYMCQVNREPMIHATHHLQVVVPPDITAGGSGGEVRAREGEGAALHCTATGAPLPTITWRREDAAAIHVNGNVTVNKWSGEWLNLTNVSRESDGAYLCIATNGVPPSVSKRIILHVLCAPSVFAKQKMIGGYVGSSVSLQCRVEANPRPAVYWTHSHATRLQYGSKYQASMRSEGYRHWATLQIHNISRDDIGAYTCLVENALGKGRADITLYTLASTTTSTMMIDPTTDQVTTTLEDYLEISSVEAPTDNLAADLGDEDPYVVVLSQHQMQSFGKQSYKIDEKVMFIVILCRARDQRTDQMTRTTGPCGLQQRLLLLTVNFA</sequence>
<dbReference type="PANTHER" id="PTHR12231:SF253">
    <property type="entry name" value="DPR-INTERACTING PROTEIN ETA, ISOFORM B-RELATED"/>
    <property type="match status" value="1"/>
</dbReference>
<name>A0A8S4G1S9_PLUXY</name>
<feature type="domain" description="Ig-like" evidence="13">
    <location>
        <begin position="244"/>
        <end position="335"/>
    </location>
</feature>
<evidence type="ECO:0000256" key="1">
    <source>
        <dbReference type="ARBA" id="ARBA00004236"/>
    </source>
</evidence>
<comment type="similarity">
    <text evidence="11">Belongs to the hemolin family.</text>
</comment>
<dbReference type="Gene3D" id="2.60.40.10">
    <property type="entry name" value="Immunoglobulins"/>
    <property type="match status" value="3"/>
</dbReference>
<keyword evidence="8" id="KW-1015">Disulfide bond</keyword>
<dbReference type="GO" id="GO:0005886">
    <property type="term" value="C:plasma membrane"/>
    <property type="evidence" value="ECO:0007669"/>
    <property type="project" value="UniProtKB-SubCell"/>
</dbReference>
<keyword evidence="7" id="KW-0472">Membrane</keyword>
<evidence type="ECO:0000256" key="10">
    <source>
        <dbReference type="ARBA" id="ARBA00023319"/>
    </source>
</evidence>
<dbReference type="Proteomes" id="UP000653454">
    <property type="component" value="Unassembled WGS sequence"/>
</dbReference>
<keyword evidence="3" id="KW-1003">Cell membrane</keyword>
<dbReference type="Pfam" id="PF07679">
    <property type="entry name" value="I-set"/>
    <property type="match status" value="1"/>
</dbReference>
<dbReference type="InterPro" id="IPR007110">
    <property type="entry name" value="Ig-like_dom"/>
</dbReference>
<protein>
    <recommendedName>
        <fullName evidence="12">Hemolin</fullName>
    </recommendedName>
</protein>
<dbReference type="GO" id="GO:0005576">
    <property type="term" value="C:extracellular region"/>
    <property type="evidence" value="ECO:0007669"/>
    <property type="project" value="UniProtKB-SubCell"/>
</dbReference>
<dbReference type="InterPro" id="IPR036179">
    <property type="entry name" value="Ig-like_dom_sf"/>
</dbReference>
<evidence type="ECO:0000256" key="6">
    <source>
        <dbReference type="ARBA" id="ARBA00022737"/>
    </source>
</evidence>
<dbReference type="InterPro" id="IPR003598">
    <property type="entry name" value="Ig_sub2"/>
</dbReference>
<dbReference type="SMART" id="SM00409">
    <property type="entry name" value="IG"/>
    <property type="match status" value="3"/>
</dbReference>
<feature type="domain" description="Ig-like" evidence="13">
    <location>
        <begin position="148"/>
        <end position="233"/>
    </location>
</feature>
<evidence type="ECO:0000256" key="2">
    <source>
        <dbReference type="ARBA" id="ARBA00004613"/>
    </source>
</evidence>
<dbReference type="SUPFAM" id="SSF48726">
    <property type="entry name" value="Immunoglobulin"/>
    <property type="match status" value="3"/>
</dbReference>
<keyword evidence="5" id="KW-0732">Signal</keyword>
<dbReference type="GO" id="GO:0043005">
    <property type="term" value="C:neuron projection"/>
    <property type="evidence" value="ECO:0007669"/>
    <property type="project" value="TreeGrafter"/>
</dbReference>
<accession>A0A8S4G1S9</accession>
<keyword evidence="10" id="KW-0393">Immunoglobulin domain</keyword>
<evidence type="ECO:0000256" key="7">
    <source>
        <dbReference type="ARBA" id="ARBA00023136"/>
    </source>
</evidence>
<dbReference type="InterPro" id="IPR013783">
    <property type="entry name" value="Ig-like_fold"/>
</dbReference>
<dbReference type="PANTHER" id="PTHR12231">
    <property type="entry name" value="CTX-RELATED TYPE I TRANSMEMBRANE PROTEIN"/>
    <property type="match status" value="1"/>
</dbReference>
<evidence type="ECO:0000256" key="4">
    <source>
        <dbReference type="ARBA" id="ARBA00022525"/>
    </source>
</evidence>
<comment type="caution">
    <text evidence="14">The sequence shown here is derived from an EMBL/GenBank/DDBJ whole genome shotgun (WGS) entry which is preliminary data.</text>
</comment>
<proteinExistence type="inferred from homology"/>
<evidence type="ECO:0000256" key="5">
    <source>
        <dbReference type="ARBA" id="ARBA00022729"/>
    </source>
</evidence>
<keyword evidence="15" id="KW-1185">Reference proteome</keyword>
<evidence type="ECO:0000313" key="15">
    <source>
        <dbReference type="Proteomes" id="UP000653454"/>
    </source>
</evidence>
<dbReference type="FunFam" id="2.60.40.10:FF:000328">
    <property type="entry name" value="CLUMA_CG000981, isoform A"/>
    <property type="match status" value="1"/>
</dbReference>
<dbReference type="InterPro" id="IPR051170">
    <property type="entry name" value="Neural/epithelial_adhesion"/>
</dbReference>
<dbReference type="EMBL" id="CAJHNJ030000077">
    <property type="protein sequence ID" value="CAG9134376.1"/>
    <property type="molecule type" value="Genomic_DNA"/>
</dbReference>
<evidence type="ECO:0000256" key="8">
    <source>
        <dbReference type="ARBA" id="ARBA00023157"/>
    </source>
</evidence>
<reference evidence="14" key="1">
    <citation type="submission" date="2020-11" db="EMBL/GenBank/DDBJ databases">
        <authorList>
            <person name="Whiteford S."/>
        </authorList>
    </citation>
    <scope>NUCLEOTIDE SEQUENCE</scope>
</reference>
<evidence type="ECO:0000259" key="13">
    <source>
        <dbReference type="PROSITE" id="PS50835"/>
    </source>
</evidence>
<keyword evidence="6" id="KW-0677">Repeat</keyword>
<dbReference type="InterPro" id="IPR013098">
    <property type="entry name" value="Ig_I-set"/>
</dbReference>
<comment type="subcellular location">
    <subcellularLocation>
        <location evidence="1">Cell membrane</location>
    </subcellularLocation>
    <subcellularLocation>
        <location evidence="2">Secreted</location>
    </subcellularLocation>
</comment>
<evidence type="ECO:0000256" key="9">
    <source>
        <dbReference type="ARBA" id="ARBA00023180"/>
    </source>
</evidence>
<dbReference type="PROSITE" id="PS50835">
    <property type="entry name" value="IG_LIKE"/>
    <property type="match status" value="2"/>
</dbReference>
<keyword evidence="9" id="KW-0325">Glycoprotein</keyword>
<dbReference type="SMART" id="SM00408">
    <property type="entry name" value="IGc2"/>
    <property type="match status" value="2"/>
</dbReference>
<evidence type="ECO:0000256" key="11">
    <source>
        <dbReference type="ARBA" id="ARBA00061228"/>
    </source>
</evidence>
<dbReference type="InterPro" id="IPR003599">
    <property type="entry name" value="Ig_sub"/>
</dbReference>
<gene>
    <name evidence="14" type="ORF">PLXY2_LOCUS12615</name>
</gene>
<organism evidence="14 15">
    <name type="scientific">Plutella xylostella</name>
    <name type="common">Diamondback moth</name>
    <name type="synonym">Plutella maculipennis</name>
    <dbReference type="NCBI Taxonomy" id="51655"/>
    <lineage>
        <taxon>Eukaryota</taxon>
        <taxon>Metazoa</taxon>
        <taxon>Ecdysozoa</taxon>
        <taxon>Arthropoda</taxon>
        <taxon>Hexapoda</taxon>
        <taxon>Insecta</taxon>
        <taxon>Pterygota</taxon>
        <taxon>Neoptera</taxon>
        <taxon>Endopterygota</taxon>
        <taxon>Lepidoptera</taxon>
        <taxon>Glossata</taxon>
        <taxon>Ditrysia</taxon>
        <taxon>Yponomeutoidea</taxon>
        <taxon>Plutellidae</taxon>
        <taxon>Plutella</taxon>
    </lineage>
</organism>
<evidence type="ECO:0000313" key="14">
    <source>
        <dbReference type="EMBL" id="CAG9134376.1"/>
    </source>
</evidence>
<evidence type="ECO:0000256" key="3">
    <source>
        <dbReference type="ARBA" id="ARBA00022475"/>
    </source>
</evidence>
<evidence type="ECO:0000256" key="12">
    <source>
        <dbReference type="ARBA" id="ARBA00068688"/>
    </source>
</evidence>
<keyword evidence="4" id="KW-0964">Secreted</keyword>
<dbReference type="Pfam" id="PF13927">
    <property type="entry name" value="Ig_3"/>
    <property type="match status" value="1"/>
</dbReference>
<dbReference type="FunFam" id="2.60.40.10:FF:000032">
    <property type="entry name" value="palladin isoform X1"/>
    <property type="match status" value="1"/>
</dbReference>